<protein>
    <recommendedName>
        <fullName evidence="2">7(1) septoil knot domain-containing protein</fullName>
    </recommendedName>
</protein>
<comment type="caution">
    <text evidence="3">The sequence shown here is derived from an EMBL/GenBank/DDBJ whole genome shotgun (WGS) entry which is preliminary data.</text>
</comment>
<dbReference type="RefSeq" id="WP_100762275.1">
    <property type="nucleotide sequence ID" value="NZ_NPDS01000003.1"/>
</dbReference>
<evidence type="ECO:0000313" key="4">
    <source>
        <dbReference type="Proteomes" id="UP000231879"/>
    </source>
</evidence>
<evidence type="ECO:0000256" key="1">
    <source>
        <dbReference type="SAM" id="SignalP"/>
    </source>
</evidence>
<feature type="domain" description="7(1) septoil knot" evidence="2">
    <location>
        <begin position="34"/>
        <end position="107"/>
    </location>
</feature>
<feature type="chain" id="PRO_5046640318" description="7(1) septoil knot domain-containing protein" evidence="1">
    <location>
        <begin position="22"/>
        <end position="108"/>
    </location>
</feature>
<proteinExistence type="predicted"/>
<accession>A0ABX4NL61</accession>
<reference evidence="3 4" key="1">
    <citation type="submission" date="2017-07" db="EMBL/GenBank/DDBJ databases">
        <title>Leptospira spp. isolated from tropical soils.</title>
        <authorList>
            <person name="Thibeaux R."/>
            <person name="Iraola G."/>
            <person name="Ferres I."/>
            <person name="Bierque E."/>
            <person name="Girault D."/>
            <person name="Soupe-Gilbert M.-E."/>
            <person name="Picardeau M."/>
            <person name="Goarant C."/>
        </authorList>
    </citation>
    <scope>NUCLEOTIDE SEQUENCE [LARGE SCALE GENOMIC DNA]</scope>
    <source>
        <strain evidence="3 4">FH4-C-A1</strain>
    </source>
</reference>
<keyword evidence="1" id="KW-0732">Signal</keyword>
<dbReference type="EMBL" id="NPDS01000003">
    <property type="protein sequence ID" value="PJZ57581.1"/>
    <property type="molecule type" value="Genomic_DNA"/>
</dbReference>
<keyword evidence="4" id="KW-1185">Reference proteome</keyword>
<sequence length="108" mass="12055">MKRILFSFCLFFFVIANGVQAKNKNIAGDCTFNGKKLYGKIKVVTSFPDVKVKVVDSFSDLKVKVVESFPDSCGKWKMVESSPNTKIKFVTSFPDVKIEYVSSSPGLK</sequence>
<evidence type="ECO:0000259" key="2">
    <source>
        <dbReference type="Pfam" id="PF19647"/>
    </source>
</evidence>
<dbReference type="InterPro" id="IPR046148">
    <property type="entry name" value="Septknot"/>
</dbReference>
<gene>
    <name evidence="3" type="ORF">CH367_09590</name>
</gene>
<dbReference type="Pfam" id="PF19647">
    <property type="entry name" value="Septknot"/>
    <property type="match status" value="1"/>
</dbReference>
<name>A0ABX4NL61_9LEPT</name>
<dbReference type="Proteomes" id="UP000231879">
    <property type="component" value="Unassembled WGS sequence"/>
</dbReference>
<feature type="signal peptide" evidence="1">
    <location>
        <begin position="1"/>
        <end position="21"/>
    </location>
</feature>
<evidence type="ECO:0000313" key="3">
    <source>
        <dbReference type="EMBL" id="PJZ57581.1"/>
    </source>
</evidence>
<organism evidence="3 4">
    <name type="scientific">Leptospira barantonii</name>
    <dbReference type="NCBI Taxonomy" id="2023184"/>
    <lineage>
        <taxon>Bacteria</taxon>
        <taxon>Pseudomonadati</taxon>
        <taxon>Spirochaetota</taxon>
        <taxon>Spirochaetia</taxon>
        <taxon>Leptospirales</taxon>
        <taxon>Leptospiraceae</taxon>
        <taxon>Leptospira</taxon>
    </lineage>
</organism>